<keyword evidence="3" id="KW-1185">Reference proteome</keyword>
<reference evidence="2" key="1">
    <citation type="submission" date="2020-03" db="EMBL/GenBank/DDBJ databases">
        <authorList>
            <person name="Weist P."/>
        </authorList>
    </citation>
    <scope>NUCLEOTIDE SEQUENCE</scope>
</reference>
<feature type="compositionally biased region" description="Basic and acidic residues" evidence="1">
    <location>
        <begin position="33"/>
        <end position="78"/>
    </location>
</feature>
<feature type="region of interest" description="Disordered" evidence="1">
    <location>
        <begin position="1"/>
        <end position="78"/>
    </location>
</feature>
<evidence type="ECO:0000313" key="3">
    <source>
        <dbReference type="Proteomes" id="UP001153269"/>
    </source>
</evidence>
<name>A0A9N7YYV3_PLEPL</name>
<organism evidence="2 3">
    <name type="scientific">Pleuronectes platessa</name>
    <name type="common">European plaice</name>
    <dbReference type="NCBI Taxonomy" id="8262"/>
    <lineage>
        <taxon>Eukaryota</taxon>
        <taxon>Metazoa</taxon>
        <taxon>Chordata</taxon>
        <taxon>Craniata</taxon>
        <taxon>Vertebrata</taxon>
        <taxon>Euteleostomi</taxon>
        <taxon>Actinopterygii</taxon>
        <taxon>Neopterygii</taxon>
        <taxon>Teleostei</taxon>
        <taxon>Neoteleostei</taxon>
        <taxon>Acanthomorphata</taxon>
        <taxon>Carangaria</taxon>
        <taxon>Pleuronectiformes</taxon>
        <taxon>Pleuronectoidei</taxon>
        <taxon>Pleuronectidae</taxon>
        <taxon>Pleuronectes</taxon>
    </lineage>
</organism>
<protein>
    <submittedName>
        <fullName evidence="2">Uncharacterized protein</fullName>
    </submittedName>
</protein>
<proteinExistence type="predicted"/>
<dbReference type="Proteomes" id="UP001153269">
    <property type="component" value="Unassembled WGS sequence"/>
</dbReference>
<sequence>MVVDDNQQSPPPRDRRECKPRPLNVSQQQLAAERQRDPEREREIERDRDTEKESEIQRARKTGRDSKTQRERERHTQRHTETFRFTIILLGSLFSPASSSSPGCGRMLTLRDGAVFRSSETRRIHCDANELLYKRELATLHDPSTLCLQRLTPGNKGHVWSFLSVAGQLLSLFNSESSSPIST</sequence>
<gene>
    <name evidence="2" type="ORF">PLEPLA_LOCUS30478</name>
</gene>
<dbReference type="AlphaFoldDB" id="A0A9N7YYV3"/>
<accession>A0A9N7YYV3</accession>
<comment type="caution">
    <text evidence="2">The sequence shown here is derived from an EMBL/GenBank/DDBJ whole genome shotgun (WGS) entry which is preliminary data.</text>
</comment>
<evidence type="ECO:0000313" key="2">
    <source>
        <dbReference type="EMBL" id="CAB1442759.1"/>
    </source>
</evidence>
<dbReference type="EMBL" id="CADEAL010002913">
    <property type="protein sequence ID" value="CAB1442759.1"/>
    <property type="molecule type" value="Genomic_DNA"/>
</dbReference>
<evidence type="ECO:0000256" key="1">
    <source>
        <dbReference type="SAM" id="MobiDB-lite"/>
    </source>
</evidence>